<dbReference type="PANTHER" id="PTHR43033:SF1">
    <property type="entry name" value="TRNA(ILE)-LYSIDINE SYNTHASE-RELATED"/>
    <property type="match status" value="1"/>
</dbReference>
<keyword evidence="4 8" id="KW-0819">tRNA processing</keyword>
<dbReference type="InterPro" id="IPR011063">
    <property type="entry name" value="TilS/TtcA_N"/>
</dbReference>
<feature type="domain" description="Lysidine-tRNA(Ile) synthetase C-terminal" evidence="9">
    <location>
        <begin position="389"/>
        <end position="442"/>
    </location>
</feature>
<keyword evidence="2 8" id="KW-0963">Cytoplasm</keyword>
<dbReference type="CDD" id="cd01992">
    <property type="entry name" value="TilS_N"/>
    <property type="match status" value="1"/>
</dbReference>
<comment type="caution">
    <text evidence="8">Lacks conserved residue(s) required for the propagation of feature annotation.</text>
</comment>
<evidence type="ECO:0000256" key="6">
    <source>
        <dbReference type="ARBA" id="ARBA00022840"/>
    </source>
</evidence>
<dbReference type="GO" id="GO:0005524">
    <property type="term" value="F:ATP binding"/>
    <property type="evidence" value="ECO:0007669"/>
    <property type="project" value="UniProtKB-KW"/>
</dbReference>
<dbReference type="HAMAP" id="MF_01161">
    <property type="entry name" value="tRNA_Ile_lys_synt"/>
    <property type="match status" value="1"/>
</dbReference>
<accession>A0A9X3JGI3</accession>
<evidence type="ECO:0000256" key="2">
    <source>
        <dbReference type="ARBA" id="ARBA00022490"/>
    </source>
</evidence>
<dbReference type="InterPro" id="IPR012795">
    <property type="entry name" value="tRNA_Ile_lys_synt_N"/>
</dbReference>
<dbReference type="InterPro" id="IPR014729">
    <property type="entry name" value="Rossmann-like_a/b/a_fold"/>
</dbReference>
<protein>
    <recommendedName>
        <fullName evidence="8">tRNA(Ile)-lysidine synthase</fullName>
        <ecNumber evidence="8">6.3.4.19</ecNumber>
    </recommendedName>
    <alternativeName>
        <fullName evidence="8">tRNA(Ile)-2-lysyl-cytidine synthase</fullName>
    </alternativeName>
    <alternativeName>
        <fullName evidence="8">tRNA(Ile)-lysidine synthetase</fullName>
    </alternativeName>
</protein>
<dbReference type="Gene3D" id="3.40.50.620">
    <property type="entry name" value="HUPs"/>
    <property type="match status" value="1"/>
</dbReference>
<dbReference type="SUPFAM" id="SSF56037">
    <property type="entry name" value="PheT/TilS domain"/>
    <property type="match status" value="1"/>
</dbReference>
<dbReference type="NCBIfam" id="TIGR02433">
    <property type="entry name" value="lysidine_TilS_C"/>
    <property type="match status" value="1"/>
</dbReference>
<dbReference type="NCBIfam" id="TIGR02432">
    <property type="entry name" value="lysidine_TilS_N"/>
    <property type="match status" value="1"/>
</dbReference>
<organism evidence="10 11">
    <name type="scientific">Aerococcus kribbianus</name>
    <dbReference type="NCBI Taxonomy" id="2999064"/>
    <lineage>
        <taxon>Bacteria</taxon>
        <taxon>Bacillati</taxon>
        <taxon>Bacillota</taxon>
        <taxon>Bacilli</taxon>
        <taxon>Lactobacillales</taxon>
        <taxon>Aerococcaceae</taxon>
        <taxon>Aerococcus</taxon>
    </lineage>
</organism>
<sequence length="471" mass="54939">MTIVDLADHIRERMLVELPDWQSATYLLAVSTGVDSMALLAAFEYLADHEDIKFQVVHINHRLRSASQAEQDFIVDYCHSRQIPLHVRIWHHPPLDSRVEALAREFRYANFKAIMGQEKLDYLLTGHHLNDQAETVMMRLMQGKRLEAIAGIKPLTSFHHDHSYNQIFRPLLDISKDELYALAHNEGLTYYEDESNQSTDYFRNRLRHQTLPALEAEAPQIQSYLANFAEEMQALLSLHHDFLEQYFREHVTWDGYAYRMDISLLLARPRSQAILILQAFFTYTTIEALRSFSQSGYQDLFTFLHRSSQGEWTLPGDYRLVKNYDFIILFHRDDRVHIWPPSQNVQLTLGQEKAVNAYLSLAFLSGASALEMSSNKQVVFYLGQPSNGIYFRARQAGDYLRLTNGHHQKLRRYFINNKWPQAKRDQVQVLADDKGLVYALIWENQLIYQAEWAQNANNQHALYGIILVNFL</sequence>
<reference evidence="10" key="1">
    <citation type="submission" date="2022-12" db="EMBL/GenBank/DDBJ databases">
        <title>Description and comparative metabolic analysis of Aerococcus sp. nov., isolated from the feces of a pig.</title>
        <authorList>
            <person name="Chang Y.-H."/>
        </authorList>
    </citation>
    <scope>NUCLEOTIDE SEQUENCE</scope>
    <source>
        <strain evidence="10">YH-aer222</strain>
    </source>
</reference>
<dbReference type="SMART" id="SM00977">
    <property type="entry name" value="TilS_C"/>
    <property type="match status" value="1"/>
</dbReference>
<name>A0A9X3JGI3_9LACT</name>
<evidence type="ECO:0000256" key="1">
    <source>
        <dbReference type="ARBA" id="ARBA00004496"/>
    </source>
</evidence>
<dbReference type="PANTHER" id="PTHR43033">
    <property type="entry name" value="TRNA(ILE)-LYSIDINE SYNTHASE-RELATED"/>
    <property type="match status" value="1"/>
</dbReference>
<dbReference type="SUPFAM" id="SSF52402">
    <property type="entry name" value="Adenine nucleotide alpha hydrolases-like"/>
    <property type="match status" value="1"/>
</dbReference>
<gene>
    <name evidence="8 10" type="primary">tilS</name>
    <name evidence="10" type="ORF">OW157_07460</name>
</gene>
<keyword evidence="5" id="KW-0547">Nucleotide-binding</keyword>
<proteinExistence type="inferred from homology"/>
<comment type="caution">
    <text evidence="10">The sequence shown here is derived from an EMBL/GenBank/DDBJ whole genome shotgun (WGS) entry which is preliminary data.</text>
</comment>
<evidence type="ECO:0000256" key="4">
    <source>
        <dbReference type="ARBA" id="ARBA00022694"/>
    </source>
</evidence>
<dbReference type="InterPro" id="IPR012094">
    <property type="entry name" value="tRNA_Ile_lys_synt"/>
</dbReference>
<evidence type="ECO:0000256" key="7">
    <source>
        <dbReference type="ARBA" id="ARBA00048539"/>
    </source>
</evidence>
<dbReference type="GO" id="GO:0005737">
    <property type="term" value="C:cytoplasm"/>
    <property type="evidence" value="ECO:0007669"/>
    <property type="project" value="UniProtKB-SubCell"/>
</dbReference>
<keyword evidence="6" id="KW-0067">ATP-binding</keyword>
<dbReference type="Proteomes" id="UP001146670">
    <property type="component" value="Unassembled WGS sequence"/>
</dbReference>
<evidence type="ECO:0000256" key="5">
    <source>
        <dbReference type="ARBA" id="ARBA00022741"/>
    </source>
</evidence>
<keyword evidence="3 8" id="KW-0436">Ligase</keyword>
<comment type="catalytic activity">
    <reaction evidence="7 8">
        <text>cytidine(34) in tRNA(Ile2) + L-lysine + ATP = lysidine(34) in tRNA(Ile2) + AMP + diphosphate + H(+)</text>
        <dbReference type="Rhea" id="RHEA:43744"/>
        <dbReference type="Rhea" id="RHEA-COMP:10625"/>
        <dbReference type="Rhea" id="RHEA-COMP:10670"/>
        <dbReference type="ChEBI" id="CHEBI:15378"/>
        <dbReference type="ChEBI" id="CHEBI:30616"/>
        <dbReference type="ChEBI" id="CHEBI:32551"/>
        <dbReference type="ChEBI" id="CHEBI:33019"/>
        <dbReference type="ChEBI" id="CHEBI:82748"/>
        <dbReference type="ChEBI" id="CHEBI:83665"/>
        <dbReference type="ChEBI" id="CHEBI:456215"/>
        <dbReference type="EC" id="6.3.4.19"/>
    </reaction>
</comment>
<dbReference type="GO" id="GO:0006400">
    <property type="term" value="P:tRNA modification"/>
    <property type="evidence" value="ECO:0007669"/>
    <property type="project" value="UniProtKB-UniRule"/>
</dbReference>
<dbReference type="EMBL" id="JAPRFR010000004">
    <property type="protein sequence ID" value="MCZ0726390.1"/>
    <property type="molecule type" value="Genomic_DNA"/>
</dbReference>
<evidence type="ECO:0000256" key="3">
    <source>
        <dbReference type="ARBA" id="ARBA00022598"/>
    </source>
</evidence>
<dbReference type="RefSeq" id="WP_268752659.1">
    <property type="nucleotide sequence ID" value="NZ_JAPRFQ010000004.1"/>
</dbReference>
<dbReference type="InterPro" id="IPR012796">
    <property type="entry name" value="Lysidine-tRNA-synth_C"/>
</dbReference>
<comment type="subcellular location">
    <subcellularLocation>
        <location evidence="1 8">Cytoplasm</location>
    </subcellularLocation>
</comment>
<evidence type="ECO:0000256" key="8">
    <source>
        <dbReference type="HAMAP-Rule" id="MF_01161"/>
    </source>
</evidence>
<evidence type="ECO:0000313" key="10">
    <source>
        <dbReference type="EMBL" id="MCZ0726390.1"/>
    </source>
</evidence>
<evidence type="ECO:0000313" key="11">
    <source>
        <dbReference type="Proteomes" id="UP001146670"/>
    </source>
</evidence>
<comment type="function">
    <text evidence="8">Ligates lysine onto the cytidine present at position 34 of the AUA codon-specific tRNA(Ile) that contains the anticodon CAU, in an ATP-dependent manner. Cytidine is converted to lysidine, thus changing the amino acid specificity of the tRNA from methionine to isoleucine.</text>
</comment>
<dbReference type="AlphaFoldDB" id="A0A9X3JGI3"/>
<keyword evidence="11" id="KW-1185">Reference proteome</keyword>
<dbReference type="Pfam" id="PF01171">
    <property type="entry name" value="ATP_bind_3"/>
    <property type="match status" value="1"/>
</dbReference>
<dbReference type="GO" id="GO:0032267">
    <property type="term" value="F:tRNA(Ile)-lysidine synthase activity"/>
    <property type="evidence" value="ECO:0007669"/>
    <property type="project" value="UniProtKB-EC"/>
</dbReference>
<dbReference type="EC" id="6.3.4.19" evidence="8"/>
<comment type="similarity">
    <text evidence="8">Belongs to the tRNA(Ile)-lysidine synthase family.</text>
</comment>
<evidence type="ECO:0000259" key="9">
    <source>
        <dbReference type="SMART" id="SM00977"/>
    </source>
</evidence>